<proteinExistence type="inferred from homology"/>
<dbReference type="Proteomes" id="UP001156666">
    <property type="component" value="Unassembled WGS sequence"/>
</dbReference>
<evidence type="ECO:0000313" key="11">
    <source>
        <dbReference type="EMBL" id="GLR15769.1"/>
    </source>
</evidence>
<evidence type="ECO:0000259" key="10">
    <source>
        <dbReference type="Pfam" id="PF08245"/>
    </source>
</evidence>
<dbReference type="Gene3D" id="3.40.50.720">
    <property type="entry name" value="NAD(P)-binding Rossmann-like Domain"/>
    <property type="match status" value="1"/>
</dbReference>
<dbReference type="SUPFAM" id="SSF53244">
    <property type="entry name" value="MurD-like peptide ligases, peptide-binding domain"/>
    <property type="match status" value="1"/>
</dbReference>
<evidence type="ECO:0000313" key="12">
    <source>
        <dbReference type="Proteomes" id="UP001156666"/>
    </source>
</evidence>
<dbReference type="GO" id="GO:0051301">
    <property type="term" value="P:cell division"/>
    <property type="evidence" value="ECO:0007669"/>
    <property type="project" value="UniProtKB-KW"/>
</dbReference>
<reference evidence="11" key="1">
    <citation type="journal article" date="2014" name="Int. J. Syst. Evol. Microbiol.">
        <title>Complete genome sequence of Corynebacterium casei LMG S-19264T (=DSM 44701T), isolated from a smear-ripened cheese.</title>
        <authorList>
            <consortium name="US DOE Joint Genome Institute (JGI-PGF)"/>
            <person name="Walter F."/>
            <person name="Albersmeier A."/>
            <person name="Kalinowski J."/>
            <person name="Ruckert C."/>
        </authorList>
    </citation>
    <scope>NUCLEOTIDE SEQUENCE</scope>
    <source>
        <strain evidence="11">NBRC 108769</strain>
    </source>
</reference>
<keyword evidence="7 8" id="KW-0132">Cell division</keyword>
<comment type="caution">
    <text evidence="11">The sequence shown here is derived from an EMBL/GenBank/DDBJ whole genome shotgun (WGS) entry which is preliminary data.</text>
</comment>
<dbReference type="InterPro" id="IPR013221">
    <property type="entry name" value="Mur_ligase_cen"/>
</dbReference>
<evidence type="ECO:0000256" key="1">
    <source>
        <dbReference type="ARBA" id="ARBA00004496"/>
    </source>
</evidence>
<dbReference type="SUPFAM" id="SSF53623">
    <property type="entry name" value="MurD-like peptide ligases, catalytic domain"/>
    <property type="match status" value="1"/>
</dbReference>
<dbReference type="Pfam" id="PF21377">
    <property type="entry name" value="MurD_N"/>
    <property type="match status" value="1"/>
</dbReference>
<protein>
    <recommendedName>
        <fullName evidence="7 8">UDP-N-acetylmuramoylalanine--D-glutamate ligase</fullName>
        <ecNumber evidence="7 8">6.3.2.9</ecNumber>
    </recommendedName>
    <alternativeName>
        <fullName evidence="7">D-glutamic acid-adding enzyme</fullName>
    </alternativeName>
    <alternativeName>
        <fullName evidence="7">UDP-N-acetylmuramoyl-L-alanyl-D-glutamate synthetase</fullName>
    </alternativeName>
</protein>
<comment type="subcellular location">
    <subcellularLocation>
        <location evidence="1 7 8">Cytoplasm</location>
    </subcellularLocation>
</comment>
<sequence>MTFESVAIIGGGESGVGAAILAKSKGKEVFLSEYGKLTDRYKAELEAHNVPYEEGGHSIEKLKEFELVVKSPGVADQTKVIKGLNDYKVPIISEIEFGFYYTEVGIIGITGSNGKTTTTGLIYHLLKEAGVHAQVGGNIGKSFARLVYEDEPCEVYVLELSSFQLDGIKDFRPDIAVLLNITPDHLDRYDYDFENYVKSKWRIAMNQTSEDLLVYNADLALRNNEPRSIAIGEEEIKNNQLSTESGKIFDTTNTTLKGKHNRFNALCAIQVVERFGLSDADIQKGLETFVNEAHRLQVVAIKNGVTYINDSKATNVDAVFYALDAMEGNVVWIVGGTDKGNDYEPILKLVNDKVVKKIYLGIDNTKLKEVFGEGSEVESMKEAVKAASKSAKKGDVVLLSPACASFDLFKNYIDRGEQFIAAVKSLGEE</sequence>
<dbReference type="NCBIfam" id="TIGR01087">
    <property type="entry name" value="murD"/>
    <property type="match status" value="1"/>
</dbReference>
<dbReference type="GO" id="GO:0005737">
    <property type="term" value="C:cytoplasm"/>
    <property type="evidence" value="ECO:0007669"/>
    <property type="project" value="UniProtKB-SubCell"/>
</dbReference>
<evidence type="ECO:0000256" key="8">
    <source>
        <dbReference type="RuleBase" id="RU003664"/>
    </source>
</evidence>
<dbReference type="AlphaFoldDB" id="A0AA37SLB7"/>
<dbReference type="SUPFAM" id="SSF51984">
    <property type="entry name" value="MurCD N-terminal domain"/>
    <property type="match status" value="1"/>
</dbReference>
<dbReference type="GO" id="GO:0009252">
    <property type="term" value="P:peptidoglycan biosynthetic process"/>
    <property type="evidence" value="ECO:0007669"/>
    <property type="project" value="UniProtKB-UniRule"/>
</dbReference>
<comment type="similarity">
    <text evidence="7">Belongs to the MurCDEF family.</text>
</comment>
<evidence type="ECO:0000256" key="6">
    <source>
        <dbReference type="ARBA" id="ARBA00022840"/>
    </source>
</evidence>
<keyword evidence="7 8" id="KW-0573">Peptidoglycan synthesis</keyword>
<keyword evidence="12" id="KW-1185">Reference proteome</keyword>
<dbReference type="InterPro" id="IPR005762">
    <property type="entry name" value="MurD"/>
</dbReference>
<keyword evidence="5 7" id="KW-0547">Nucleotide-binding</keyword>
<comment type="catalytic activity">
    <reaction evidence="7 8">
        <text>UDP-N-acetyl-alpha-D-muramoyl-L-alanine + D-glutamate + ATP = UDP-N-acetyl-alpha-D-muramoyl-L-alanyl-D-glutamate + ADP + phosphate + H(+)</text>
        <dbReference type="Rhea" id="RHEA:16429"/>
        <dbReference type="ChEBI" id="CHEBI:15378"/>
        <dbReference type="ChEBI" id="CHEBI:29986"/>
        <dbReference type="ChEBI" id="CHEBI:30616"/>
        <dbReference type="ChEBI" id="CHEBI:43474"/>
        <dbReference type="ChEBI" id="CHEBI:83898"/>
        <dbReference type="ChEBI" id="CHEBI:83900"/>
        <dbReference type="ChEBI" id="CHEBI:456216"/>
        <dbReference type="EC" id="6.3.2.9"/>
    </reaction>
</comment>
<dbReference type="HAMAP" id="MF_00639">
    <property type="entry name" value="MurD"/>
    <property type="match status" value="1"/>
</dbReference>
<accession>A0AA37SLB7</accession>
<comment type="function">
    <text evidence="7 8">Cell wall formation. Catalyzes the addition of glutamate to the nucleotide precursor UDP-N-acetylmuramoyl-L-alanine (UMA).</text>
</comment>
<evidence type="ECO:0000256" key="7">
    <source>
        <dbReference type="HAMAP-Rule" id="MF_00639"/>
    </source>
</evidence>
<evidence type="ECO:0000259" key="9">
    <source>
        <dbReference type="Pfam" id="PF02875"/>
    </source>
</evidence>
<dbReference type="InterPro" id="IPR036565">
    <property type="entry name" value="Mur-like_cat_sf"/>
</dbReference>
<comment type="pathway">
    <text evidence="2 7 8">Cell wall biogenesis; peptidoglycan biosynthesis.</text>
</comment>
<evidence type="ECO:0000256" key="3">
    <source>
        <dbReference type="ARBA" id="ARBA00022490"/>
    </source>
</evidence>
<feature type="domain" description="Mur ligase central" evidence="10">
    <location>
        <begin position="109"/>
        <end position="271"/>
    </location>
</feature>
<name>A0AA37SLB7_9BACT</name>
<keyword evidence="7 8" id="KW-0131">Cell cycle</keyword>
<evidence type="ECO:0000256" key="2">
    <source>
        <dbReference type="ARBA" id="ARBA00004752"/>
    </source>
</evidence>
<dbReference type="RefSeq" id="WP_235294652.1">
    <property type="nucleotide sequence ID" value="NZ_BSOH01000001.1"/>
</dbReference>
<dbReference type="EC" id="6.3.2.9" evidence="7 8"/>
<keyword evidence="6 7" id="KW-0067">ATP-binding</keyword>
<organism evidence="11 12">
    <name type="scientific">Portibacter lacus</name>
    <dbReference type="NCBI Taxonomy" id="1099794"/>
    <lineage>
        <taxon>Bacteria</taxon>
        <taxon>Pseudomonadati</taxon>
        <taxon>Bacteroidota</taxon>
        <taxon>Saprospiria</taxon>
        <taxon>Saprospirales</taxon>
        <taxon>Haliscomenobacteraceae</taxon>
        <taxon>Portibacter</taxon>
    </lineage>
</organism>
<gene>
    <name evidence="7 11" type="primary">murD</name>
    <name evidence="11" type="ORF">GCM10007940_03840</name>
</gene>
<dbReference type="GO" id="GO:0071555">
    <property type="term" value="P:cell wall organization"/>
    <property type="evidence" value="ECO:0007669"/>
    <property type="project" value="UniProtKB-KW"/>
</dbReference>
<dbReference type="Pfam" id="PF08245">
    <property type="entry name" value="Mur_ligase_M"/>
    <property type="match status" value="1"/>
</dbReference>
<dbReference type="PANTHER" id="PTHR43692:SF1">
    <property type="entry name" value="UDP-N-ACETYLMURAMOYLALANINE--D-GLUTAMATE LIGASE"/>
    <property type="match status" value="1"/>
</dbReference>
<dbReference type="GO" id="GO:0005524">
    <property type="term" value="F:ATP binding"/>
    <property type="evidence" value="ECO:0007669"/>
    <property type="project" value="UniProtKB-UniRule"/>
</dbReference>
<feature type="domain" description="Mur ligase C-terminal" evidence="9">
    <location>
        <begin position="294"/>
        <end position="403"/>
    </location>
</feature>
<feature type="binding site" evidence="7">
    <location>
        <begin position="111"/>
        <end position="117"/>
    </location>
    <ligand>
        <name>ATP</name>
        <dbReference type="ChEBI" id="CHEBI:30616"/>
    </ligand>
</feature>
<keyword evidence="4 7" id="KW-0436">Ligase</keyword>
<reference evidence="11" key="2">
    <citation type="submission" date="2023-01" db="EMBL/GenBank/DDBJ databases">
        <title>Draft genome sequence of Portibacter lacus strain NBRC 108769.</title>
        <authorList>
            <person name="Sun Q."/>
            <person name="Mori K."/>
        </authorList>
    </citation>
    <scope>NUCLEOTIDE SEQUENCE</scope>
    <source>
        <strain evidence="11">NBRC 108769</strain>
    </source>
</reference>
<dbReference type="InterPro" id="IPR036615">
    <property type="entry name" value="Mur_ligase_C_dom_sf"/>
</dbReference>
<dbReference type="InterPro" id="IPR004101">
    <property type="entry name" value="Mur_ligase_C"/>
</dbReference>
<dbReference type="PANTHER" id="PTHR43692">
    <property type="entry name" value="UDP-N-ACETYLMURAMOYLALANINE--D-GLUTAMATE LIGASE"/>
    <property type="match status" value="1"/>
</dbReference>
<keyword evidence="7 8" id="KW-0961">Cell wall biogenesis/degradation</keyword>
<keyword evidence="3 7" id="KW-0963">Cytoplasm</keyword>
<keyword evidence="7 8" id="KW-0133">Cell shape</keyword>
<dbReference type="Pfam" id="PF02875">
    <property type="entry name" value="Mur_ligase_C"/>
    <property type="match status" value="1"/>
</dbReference>
<dbReference type="Gene3D" id="3.40.1190.10">
    <property type="entry name" value="Mur-like, catalytic domain"/>
    <property type="match status" value="1"/>
</dbReference>
<dbReference type="Gene3D" id="3.90.190.20">
    <property type="entry name" value="Mur ligase, C-terminal domain"/>
    <property type="match status" value="1"/>
</dbReference>
<evidence type="ECO:0000256" key="4">
    <source>
        <dbReference type="ARBA" id="ARBA00022598"/>
    </source>
</evidence>
<dbReference type="EMBL" id="BSOH01000001">
    <property type="protein sequence ID" value="GLR15769.1"/>
    <property type="molecule type" value="Genomic_DNA"/>
</dbReference>
<dbReference type="GO" id="GO:0008360">
    <property type="term" value="P:regulation of cell shape"/>
    <property type="evidence" value="ECO:0007669"/>
    <property type="project" value="UniProtKB-KW"/>
</dbReference>
<dbReference type="GO" id="GO:0008764">
    <property type="term" value="F:UDP-N-acetylmuramoylalanine-D-glutamate ligase activity"/>
    <property type="evidence" value="ECO:0007669"/>
    <property type="project" value="UniProtKB-UniRule"/>
</dbReference>
<evidence type="ECO:0000256" key="5">
    <source>
        <dbReference type="ARBA" id="ARBA00022741"/>
    </source>
</evidence>